<feature type="region of interest" description="Disordered" evidence="1">
    <location>
        <begin position="32"/>
        <end position="57"/>
    </location>
</feature>
<reference evidence="2 3" key="1">
    <citation type="submission" date="2020-04" db="EMBL/GenBank/DDBJ databases">
        <title>Perkinsus olseni comparative genomics.</title>
        <authorList>
            <person name="Bogema D.R."/>
        </authorList>
    </citation>
    <scope>NUCLEOTIDE SEQUENCE [LARGE SCALE GENOMIC DNA]</scope>
    <source>
        <strain evidence="2">00978-12</strain>
    </source>
</reference>
<dbReference type="Proteomes" id="UP000541610">
    <property type="component" value="Unassembled WGS sequence"/>
</dbReference>
<accession>A0A7J6P2L5</accession>
<evidence type="ECO:0000313" key="2">
    <source>
        <dbReference type="EMBL" id="KAF4690348.1"/>
    </source>
</evidence>
<feature type="compositionally biased region" description="Basic residues" evidence="1">
    <location>
        <begin position="257"/>
        <end position="269"/>
    </location>
</feature>
<dbReference type="OrthoDB" id="429991at2759"/>
<feature type="compositionally biased region" description="Low complexity" evidence="1">
    <location>
        <begin position="356"/>
        <end position="405"/>
    </location>
</feature>
<dbReference type="AlphaFoldDB" id="A0A7J6P2L5"/>
<gene>
    <name evidence="2" type="ORF">FOZ60_000318</name>
</gene>
<evidence type="ECO:0000313" key="3">
    <source>
        <dbReference type="Proteomes" id="UP000541610"/>
    </source>
</evidence>
<evidence type="ECO:0000256" key="1">
    <source>
        <dbReference type="SAM" id="MobiDB-lite"/>
    </source>
</evidence>
<sequence length="411" mass="45023">MGGGEAKEPSASAVTPERVVSETALITASAAYKKAPSWTMTRRPPHQDPSALQRSPGPAAYTLQSTMMEGCATGGFGSKTGDRFMTTPWQHRNPGPTDYTPKLPEETRVFNPSSKLFSLPTAGRQAGTHKAGMDSPGPAYYLHRHKNIGTDTRKAGFGFAVGPGLGHHEMSVKPRPGPDQYIIKSIFERNIETKKGAGIGLRSQRTGNLRWPRQPWSDLAPLDLKASMPSAEAKESSAEHVVRCCKCNAVVSDAGSRRSKRRTRRRHSSQRPPINRPKVPYDLQPPYAILGGFPEYKTDYMQLGNYPEDEMAFMPCWKQGPPTGRKFRRPQSEPPRAAAPEEPRLCRAARSHRSAATRSSRSTSYGSTSCYSCSRSSRSTRSYSTSYSSTSGLCSTSSIYDSCSSQPPLPE</sequence>
<name>A0A7J6P2L5_PEROL</name>
<dbReference type="EMBL" id="JABANP010000101">
    <property type="protein sequence ID" value="KAF4690348.1"/>
    <property type="molecule type" value="Genomic_DNA"/>
</dbReference>
<proteinExistence type="predicted"/>
<feature type="region of interest" description="Disordered" evidence="1">
    <location>
        <begin position="322"/>
        <end position="411"/>
    </location>
</feature>
<feature type="region of interest" description="Disordered" evidence="1">
    <location>
        <begin position="255"/>
        <end position="281"/>
    </location>
</feature>
<protein>
    <submittedName>
        <fullName evidence="2">Uncharacterized protein</fullName>
    </submittedName>
</protein>
<comment type="caution">
    <text evidence="2">The sequence shown here is derived from an EMBL/GenBank/DDBJ whole genome shotgun (WGS) entry which is preliminary data.</text>
</comment>
<organism evidence="2 3">
    <name type="scientific">Perkinsus olseni</name>
    <name type="common">Perkinsus atlanticus</name>
    <dbReference type="NCBI Taxonomy" id="32597"/>
    <lineage>
        <taxon>Eukaryota</taxon>
        <taxon>Sar</taxon>
        <taxon>Alveolata</taxon>
        <taxon>Perkinsozoa</taxon>
        <taxon>Perkinsea</taxon>
        <taxon>Perkinsida</taxon>
        <taxon>Perkinsidae</taxon>
        <taxon>Perkinsus</taxon>
    </lineage>
</organism>